<keyword evidence="4 5" id="KW-0687">Ribonucleoprotein</keyword>
<keyword evidence="3 5" id="KW-0689">Ribosomal protein</keyword>
<dbReference type="GO" id="GO:0022625">
    <property type="term" value="C:cytosolic large ribosomal subunit"/>
    <property type="evidence" value="ECO:0007669"/>
    <property type="project" value="TreeGrafter"/>
</dbReference>
<dbReference type="NCBIfam" id="TIGR01308">
    <property type="entry name" value="rpmD_bact"/>
    <property type="match status" value="1"/>
</dbReference>
<evidence type="ECO:0000256" key="1">
    <source>
        <dbReference type="ARBA" id="ARBA00007594"/>
    </source>
</evidence>
<dbReference type="InterPro" id="IPR005996">
    <property type="entry name" value="Ribosomal_uL30_bac-type"/>
</dbReference>
<dbReference type="GeneID" id="73803661"/>
<dbReference type="InterPro" id="IPR016082">
    <property type="entry name" value="Ribosomal_uL30_ferredoxin-like"/>
</dbReference>
<dbReference type="Proteomes" id="UP000187417">
    <property type="component" value="Unassembled WGS sequence"/>
</dbReference>
<feature type="domain" description="Large ribosomal subunit protein uL30-like ferredoxin-like fold" evidence="6">
    <location>
        <begin position="4"/>
        <end position="54"/>
    </location>
</feature>
<comment type="similarity">
    <text evidence="1 5">Belongs to the universal ribosomal protein uL30 family.</text>
</comment>
<evidence type="ECO:0000256" key="5">
    <source>
        <dbReference type="HAMAP-Rule" id="MF_01371"/>
    </source>
</evidence>
<dbReference type="PANTHER" id="PTHR15892">
    <property type="entry name" value="MITOCHONDRIAL RIBOSOMAL PROTEIN L30"/>
    <property type="match status" value="1"/>
</dbReference>
<dbReference type="SUPFAM" id="SSF55129">
    <property type="entry name" value="Ribosomal protein L30p/L7e"/>
    <property type="match status" value="1"/>
</dbReference>
<dbReference type="InterPro" id="IPR036919">
    <property type="entry name" value="Ribo_uL30_ferredoxin-like_sf"/>
</dbReference>
<dbReference type="Pfam" id="PF00327">
    <property type="entry name" value="Ribosomal_L30"/>
    <property type="match status" value="1"/>
</dbReference>
<dbReference type="RefSeq" id="WP_004329485.1">
    <property type="nucleotide sequence ID" value="NZ_BAAFKT010000005.1"/>
</dbReference>
<evidence type="ECO:0000256" key="3">
    <source>
        <dbReference type="ARBA" id="ARBA00022980"/>
    </source>
</evidence>
<evidence type="ECO:0000256" key="4">
    <source>
        <dbReference type="ARBA" id="ARBA00023274"/>
    </source>
</evidence>
<dbReference type="FunFam" id="3.30.1390.20:FF:000001">
    <property type="entry name" value="50S ribosomal protein L30"/>
    <property type="match status" value="1"/>
</dbReference>
<protein>
    <recommendedName>
        <fullName evidence="5">Large ribosomal subunit protein uL30</fullName>
    </recommendedName>
</protein>
<dbReference type="PIRSF" id="PIRSF002211">
    <property type="entry name" value="Ribosomal_L30_bac-type"/>
    <property type="match status" value="1"/>
</dbReference>
<evidence type="ECO:0000259" key="6">
    <source>
        <dbReference type="Pfam" id="PF00327"/>
    </source>
</evidence>
<dbReference type="PANTHER" id="PTHR15892:SF2">
    <property type="entry name" value="LARGE RIBOSOMAL SUBUNIT PROTEIN UL30M"/>
    <property type="match status" value="1"/>
</dbReference>
<evidence type="ECO:0000256" key="2">
    <source>
        <dbReference type="ARBA" id="ARBA00011838"/>
    </source>
</evidence>
<evidence type="ECO:0000313" key="7">
    <source>
        <dbReference type="EMBL" id="OKY94165.1"/>
    </source>
</evidence>
<comment type="caution">
    <text evidence="7">The sequence shown here is derived from an EMBL/GenBank/DDBJ whole genome shotgun (WGS) entry which is preliminary data.</text>
</comment>
<dbReference type="GO" id="GO:0006412">
    <property type="term" value="P:translation"/>
    <property type="evidence" value="ECO:0007669"/>
    <property type="project" value="UniProtKB-UniRule"/>
</dbReference>
<dbReference type="CDD" id="cd01658">
    <property type="entry name" value="Ribosomal_L30"/>
    <property type="match status" value="1"/>
</dbReference>
<reference evidence="7 8" key="1">
    <citation type="journal article" date="2016" name="Nat. Biotechnol.">
        <title>Measurement of bacterial replication rates in microbial communities.</title>
        <authorList>
            <person name="Brown C.T."/>
            <person name="Olm M.R."/>
            <person name="Thomas B.C."/>
            <person name="Banfield J.F."/>
        </authorList>
    </citation>
    <scope>NUCLEOTIDE SEQUENCE [LARGE SCALE GENOMIC DNA]</scope>
    <source>
        <strain evidence="7">CAG:67_53_122</strain>
    </source>
</reference>
<dbReference type="HAMAP" id="MF_01371_B">
    <property type="entry name" value="Ribosomal_uL30_B"/>
    <property type="match status" value="1"/>
</dbReference>
<dbReference type="STRING" id="28117.BHV66_06900"/>
<evidence type="ECO:0000313" key="8">
    <source>
        <dbReference type="Proteomes" id="UP000187417"/>
    </source>
</evidence>
<dbReference type="Gene3D" id="3.30.1390.20">
    <property type="entry name" value="Ribosomal protein L30, ferredoxin-like fold domain"/>
    <property type="match status" value="1"/>
</dbReference>
<dbReference type="AlphaFoldDB" id="A0A1Q6F5K6"/>
<comment type="subunit">
    <text evidence="2 5">Part of the 50S ribosomal subunit.</text>
</comment>
<dbReference type="EMBL" id="MNQH01000030">
    <property type="protein sequence ID" value="OKY94165.1"/>
    <property type="molecule type" value="Genomic_DNA"/>
</dbReference>
<gene>
    <name evidence="5" type="primary">rpmD</name>
    <name evidence="7" type="ORF">BHV66_06900</name>
</gene>
<proteinExistence type="inferred from homology"/>
<name>A0A1Q6F5K6_9BACT</name>
<dbReference type="GO" id="GO:0003735">
    <property type="term" value="F:structural constituent of ribosome"/>
    <property type="evidence" value="ECO:0007669"/>
    <property type="project" value="InterPro"/>
</dbReference>
<accession>A0A1Q6F5K6</accession>
<sequence length="60" mass="6864">MARLKITQVKSRIGATAQQRKNLDALGLRKIRQSVEHEDSVIIKGMLERVKHLVTIEEVK</sequence>
<organism evidence="7 8">
    <name type="scientific">Alistipes putredinis</name>
    <dbReference type="NCBI Taxonomy" id="28117"/>
    <lineage>
        <taxon>Bacteria</taxon>
        <taxon>Pseudomonadati</taxon>
        <taxon>Bacteroidota</taxon>
        <taxon>Bacteroidia</taxon>
        <taxon>Bacteroidales</taxon>
        <taxon>Rikenellaceae</taxon>
        <taxon>Alistipes</taxon>
    </lineage>
</organism>